<evidence type="ECO:0000256" key="7">
    <source>
        <dbReference type="SAM" id="MobiDB-lite"/>
    </source>
</evidence>
<evidence type="ECO:0000313" key="9">
    <source>
        <dbReference type="EMBL" id="SDR73004.1"/>
    </source>
</evidence>
<feature type="region of interest" description="Disordered" evidence="7">
    <location>
        <begin position="523"/>
        <end position="543"/>
    </location>
</feature>
<dbReference type="InterPro" id="IPR027417">
    <property type="entry name" value="P-loop_NTPase"/>
</dbReference>
<sequence length="589" mass="62819">MRARGAGATVAAGLSAAAFAIGDVAAAAVPAGAPADPESTISGVLSGIIAGTASPSAEPLPLAVGLACAAGVWLAWARRLSLAGEHRSGEEHGSARWASPREARAFADRGDPRNNIILTQHVSLAMSRADHDPRLERNRNVLVIGGSGSGKTRSYVIPNVLQMNASLLVTDPKGTLEAELGPALRSAGYEVARIDTVDFGRSARYNPLAYVRTQQDVLEVVDCIIANTTREGPSSADPFWENAERLLYSALVAYLVWHCPEADRNLPGLMTLLSLASASEGDEGYRSPLDVLFDELETGKRCVVGDCPRDGGARSFSGGSRVTWVRVAEPLAPEEDFALGRYRAFRVAAGRTLKSIIISCNARLAPLGGEEIRRVLSGDDLGIDLMGEPGRRVAVFATTSDTNGTFSFLLALLVWQATNLLCERALRVHGGSLPTPVHLVLDEFANIGRLPDFERTIAVVRSRNIGVSVILQSLSQLKARYGESAQTIVDCCDTTLFLGGNSNETNRGISEKVGKQTVSVIGASESRGATSSSTQSRQAAERDLIQPSELARLDRRKAVVLIAGANPVLDRKYDPRRHPAWRGEVVAMK</sequence>
<dbReference type="RefSeq" id="WP_090862038.1">
    <property type="nucleotide sequence ID" value="NZ_LT629759.1"/>
</dbReference>
<keyword evidence="5" id="KW-1133">Transmembrane helix</keyword>
<evidence type="ECO:0000313" key="10">
    <source>
        <dbReference type="Proteomes" id="UP000199480"/>
    </source>
</evidence>
<organism evidence="9 10">
    <name type="scientific">Parafannyhessea umbonata</name>
    <dbReference type="NCBI Taxonomy" id="604330"/>
    <lineage>
        <taxon>Bacteria</taxon>
        <taxon>Bacillati</taxon>
        <taxon>Actinomycetota</taxon>
        <taxon>Coriobacteriia</taxon>
        <taxon>Coriobacteriales</taxon>
        <taxon>Atopobiaceae</taxon>
        <taxon>Parafannyhessea</taxon>
    </lineage>
</organism>
<dbReference type="GeneID" id="78500250"/>
<comment type="similarity">
    <text evidence="2">Belongs to the VirD4/TraG family.</text>
</comment>
<dbReference type="PANTHER" id="PTHR37937">
    <property type="entry name" value="CONJUGATIVE TRANSFER: DNA TRANSPORT"/>
    <property type="match status" value="1"/>
</dbReference>
<dbReference type="Gene3D" id="3.40.50.300">
    <property type="entry name" value="P-loop containing nucleotide triphosphate hydrolases"/>
    <property type="match status" value="1"/>
</dbReference>
<evidence type="ECO:0000256" key="4">
    <source>
        <dbReference type="ARBA" id="ARBA00022692"/>
    </source>
</evidence>
<dbReference type="SUPFAM" id="SSF52540">
    <property type="entry name" value="P-loop containing nucleoside triphosphate hydrolases"/>
    <property type="match status" value="1"/>
</dbReference>
<dbReference type="OrthoDB" id="226701at2"/>
<dbReference type="AlphaFoldDB" id="A0A1H1LEJ5"/>
<dbReference type="CDD" id="cd01127">
    <property type="entry name" value="TrwB_TraG_TraD_VirD4"/>
    <property type="match status" value="2"/>
</dbReference>
<dbReference type="Proteomes" id="UP000199480">
    <property type="component" value="Chromosome I"/>
</dbReference>
<evidence type="ECO:0000256" key="3">
    <source>
        <dbReference type="ARBA" id="ARBA00022475"/>
    </source>
</evidence>
<evidence type="ECO:0000256" key="5">
    <source>
        <dbReference type="ARBA" id="ARBA00022989"/>
    </source>
</evidence>
<keyword evidence="4" id="KW-0812">Transmembrane</keyword>
<keyword evidence="3" id="KW-1003">Cell membrane</keyword>
<dbReference type="InterPro" id="IPR051539">
    <property type="entry name" value="T4SS-coupling_protein"/>
</dbReference>
<accession>A0A1H1LEJ5</accession>
<feature type="compositionally biased region" description="Low complexity" evidence="7">
    <location>
        <begin position="523"/>
        <end position="538"/>
    </location>
</feature>
<feature type="chain" id="PRO_5038337112" evidence="8">
    <location>
        <begin position="21"/>
        <end position="589"/>
    </location>
</feature>
<protein>
    <submittedName>
        <fullName evidence="9">Type IV secretion system protein VirD4</fullName>
    </submittedName>
</protein>
<proteinExistence type="inferred from homology"/>
<dbReference type="EMBL" id="LT629759">
    <property type="protein sequence ID" value="SDR73004.1"/>
    <property type="molecule type" value="Genomic_DNA"/>
</dbReference>
<keyword evidence="6" id="KW-0472">Membrane</keyword>
<dbReference type="PANTHER" id="PTHR37937:SF1">
    <property type="entry name" value="CONJUGATIVE TRANSFER: DNA TRANSPORT"/>
    <property type="match status" value="1"/>
</dbReference>
<dbReference type="GO" id="GO:0005886">
    <property type="term" value="C:plasma membrane"/>
    <property type="evidence" value="ECO:0007669"/>
    <property type="project" value="UniProtKB-SubCell"/>
</dbReference>
<evidence type="ECO:0000256" key="8">
    <source>
        <dbReference type="SAM" id="SignalP"/>
    </source>
</evidence>
<evidence type="ECO:0000256" key="2">
    <source>
        <dbReference type="ARBA" id="ARBA00008806"/>
    </source>
</evidence>
<name>A0A1H1LEJ5_9ACTN</name>
<dbReference type="Pfam" id="PF02534">
    <property type="entry name" value="T4SS-DNA_transf"/>
    <property type="match status" value="1"/>
</dbReference>
<evidence type="ECO:0000256" key="6">
    <source>
        <dbReference type="ARBA" id="ARBA00023136"/>
    </source>
</evidence>
<feature type="signal peptide" evidence="8">
    <location>
        <begin position="1"/>
        <end position="20"/>
    </location>
</feature>
<gene>
    <name evidence="9" type="ORF">SAMN04489857_0891</name>
</gene>
<dbReference type="InterPro" id="IPR003688">
    <property type="entry name" value="TraG/VirD4"/>
</dbReference>
<evidence type="ECO:0000256" key="1">
    <source>
        <dbReference type="ARBA" id="ARBA00004651"/>
    </source>
</evidence>
<keyword evidence="8" id="KW-0732">Signal</keyword>
<comment type="subcellular location">
    <subcellularLocation>
        <location evidence="1">Cell membrane</location>
        <topology evidence="1">Multi-pass membrane protein</topology>
    </subcellularLocation>
</comment>
<dbReference type="NCBIfam" id="NF045973">
    <property type="entry name" value="conju_CD1115"/>
    <property type="match status" value="1"/>
</dbReference>
<reference evidence="10" key="1">
    <citation type="submission" date="2016-10" db="EMBL/GenBank/DDBJ databases">
        <authorList>
            <person name="Varghese N."/>
            <person name="Submissions S."/>
        </authorList>
    </citation>
    <scope>NUCLEOTIDE SEQUENCE [LARGE SCALE GENOMIC DNA]</scope>
    <source>
        <strain evidence="10">DSM 22620</strain>
    </source>
</reference>